<accession>R9C8D7</accession>
<evidence type="ECO:0008006" key="3">
    <source>
        <dbReference type="Google" id="ProtNLM"/>
    </source>
</evidence>
<sequence length="111" mass="12736">MQKWIQHPSDSLLMLGDFNANYYVFPYEVNPDIVIVIKGKFPYSRYMSFTLAGQLDNVITTASDKMLIPDSGSTNPFLPCADWNADNRNYTIKLLSPLVSVDMHLRLERMD</sequence>
<name>R9C8D7_9CLOT</name>
<dbReference type="OrthoDB" id="9146291at2"/>
<dbReference type="AlphaFoldDB" id="R9C8D7"/>
<organism evidence="1 2">
    <name type="scientific">Clostridium sartagoforme AAU1</name>
    <dbReference type="NCBI Taxonomy" id="1202534"/>
    <lineage>
        <taxon>Bacteria</taxon>
        <taxon>Bacillati</taxon>
        <taxon>Bacillota</taxon>
        <taxon>Clostridia</taxon>
        <taxon>Eubacteriales</taxon>
        <taxon>Clostridiaceae</taxon>
        <taxon>Clostridium</taxon>
    </lineage>
</organism>
<protein>
    <recommendedName>
        <fullName evidence="3">Endonuclease/exonuclease/phosphatase domain-containing protein</fullName>
    </recommendedName>
</protein>
<reference evidence="1 2" key="1">
    <citation type="submission" date="2013-03" db="EMBL/GenBank/DDBJ databases">
        <title>Whole genome shotgun sequencing of Clostridium sartagoforme AAU1.</title>
        <authorList>
            <person name="Joshi C.G."/>
            <person name="Duggirala S.M."/>
            <person name="Nathani N.M."/>
            <person name="Bhatt V.D."/>
            <person name="Patel A.K."/>
            <person name="Pandya P.R."/>
            <person name="KaPatel J.A."/>
        </authorList>
    </citation>
    <scope>NUCLEOTIDE SEQUENCE [LARGE SCALE GENOMIC DNA]</scope>
    <source>
        <strain evidence="1 2">AAU1</strain>
    </source>
</reference>
<dbReference type="EMBL" id="ASRV01000127">
    <property type="protein sequence ID" value="EOR25255.1"/>
    <property type="molecule type" value="Genomic_DNA"/>
</dbReference>
<evidence type="ECO:0000313" key="2">
    <source>
        <dbReference type="Proteomes" id="UP000013988"/>
    </source>
</evidence>
<dbReference type="Proteomes" id="UP000013988">
    <property type="component" value="Unassembled WGS sequence"/>
</dbReference>
<evidence type="ECO:0000313" key="1">
    <source>
        <dbReference type="EMBL" id="EOR25255.1"/>
    </source>
</evidence>
<gene>
    <name evidence="1" type="ORF">A500_10275</name>
</gene>
<proteinExistence type="predicted"/>
<keyword evidence="2" id="KW-1185">Reference proteome</keyword>
<comment type="caution">
    <text evidence="1">The sequence shown here is derived from an EMBL/GenBank/DDBJ whole genome shotgun (WGS) entry which is preliminary data.</text>
</comment>
<dbReference type="RefSeq" id="WP_016207401.1">
    <property type="nucleotide sequence ID" value="NZ_ASRV01000127.1"/>
</dbReference>